<dbReference type="Pfam" id="PF00293">
    <property type="entry name" value="NUDIX"/>
    <property type="match status" value="1"/>
</dbReference>
<proteinExistence type="predicted"/>
<dbReference type="CDD" id="cd03674">
    <property type="entry name" value="NUDIX_Hydrolase"/>
    <property type="match status" value="1"/>
</dbReference>
<evidence type="ECO:0000256" key="1">
    <source>
        <dbReference type="SAM" id="MobiDB-lite"/>
    </source>
</evidence>
<sequence>MALDPTTTASMLDALPTPMVGSDLFPALAARLRSGEELLFKGTGPDHLTASYLVFDHDLDHVLLQFHARGRFWVQFGGHLEPSDRTFAEAATRELQEESGLSAVELASPDPFDLDRQTLSTNFGSCRTHFDLLYAGRAARSARPTINHESDAVDFPPPMMRAHSPGDRDDGVAGADHAWKSSRLSTGPGLPGAGRSAWGRGVDQCPAYRGRVDRPWEYLGCRYESTPDGWRSK</sequence>
<reference evidence="3 4" key="1">
    <citation type="submission" date="2016-10" db="EMBL/GenBank/DDBJ databases">
        <authorList>
            <person name="de Groot N.N."/>
        </authorList>
    </citation>
    <scope>NUCLEOTIDE SEQUENCE [LARGE SCALE GENOMIC DNA]</scope>
    <source>
        <strain evidence="4">P4-7,KCTC 19426,CECT 7604</strain>
    </source>
</reference>
<organism evidence="3 4">
    <name type="scientific">Nakamurella panacisegetis</name>
    <dbReference type="NCBI Taxonomy" id="1090615"/>
    <lineage>
        <taxon>Bacteria</taxon>
        <taxon>Bacillati</taxon>
        <taxon>Actinomycetota</taxon>
        <taxon>Actinomycetes</taxon>
        <taxon>Nakamurellales</taxon>
        <taxon>Nakamurellaceae</taxon>
        <taxon>Nakamurella</taxon>
    </lineage>
</organism>
<dbReference type="AlphaFoldDB" id="A0A1H0KV39"/>
<evidence type="ECO:0000313" key="3">
    <source>
        <dbReference type="EMBL" id="SDO59656.1"/>
    </source>
</evidence>
<dbReference type="InterPro" id="IPR015797">
    <property type="entry name" value="NUDIX_hydrolase-like_dom_sf"/>
</dbReference>
<dbReference type="SUPFAM" id="SSF55811">
    <property type="entry name" value="Nudix"/>
    <property type="match status" value="1"/>
</dbReference>
<name>A0A1H0KV39_9ACTN</name>
<evidence type="ECO:0000313" key="4">
    <source>
        <dbReference type="Proteomes" id="UP000198741"/>
    </source>
</evidence>
<gene>
    <name evidence="3" type="ORF">SAMN04515671_1435</name>
</gene>
<dbReference type="PROSITE" id="PS51462">
    <property type="entry name" value="NUDIX"/>
    <property type="match status" value="1"/>
</dbReference>
<protein>
    <submittedName>
        <fullName evidence="3">NUDIX domain-containing protein</fullName>
    </submittedName>
</protein>
<feature type="domain" description="Nudix hydrolase" evidence="2">
    <location>
        <begin position="45"/>
        <end position="178"/>
    </location>
</feature>
<dbReference type="InterPro" id="IPR000086">
    <property type="entry name" value="NUDIX_hydrolase_dom"/>
</dbReference>
<keyword evidence="4" id="KW-1185">Reference proteome</keyword>
<feature type="region of interest" description="Disordered" evidence="1">
    <location>
        <begin position="167"/>
        <end position="198"/>
    </location>
</feature>
<accession>A0A1H0KV39</accession>
<dbReference type="Gene3D" id="3.90.79.10">
    <property type="entry name" value="Nucleoside Triphosphate Pyrophosphohydrolase"/>
    <property type="match status" value="1"/>
</dbReference>
<evidence type="ECO:0000259" key="2">
    <source>
        <dbReference type="PROSITE" id="PS51462"/>
    </source>
</evidence>
<dbReference type="STRING" id="1090615.SAMN04515671_1435"/>
<dbReference type="Proteomes" id="UP000198741">
    <property type="component" value="Chromosome I"/>
</dbReference>
<dbReference type="EMBL" id="LT629710">
    <property type="protein sequence ID" value="SDO59656.1"/>
    <property type="molecule type" value="Genomic_DNA"/>
</dbReference>